<dbReference type="SUPFAM" id="SSF55811">
    <property type="entry name" value="Nudix"/>
    <property type="match status" value="1"/>
</dbReference>
<dbReference type="PANTHER" id="PTHR36395:SF1">
    <property type="entry name" value="RING-H2 ZINC FINGER PROTEIN"/>
    <property type="match status" value="1"/>
</dbReference>
<dbReference type="AlphaFoldDB" id="A0ABD3GIF1"/>
<feature type="compositionally biased region" description="Polar residues" evidence="1">
    <location>
        <begin position="308"/>
        <end position="320"/>
    </location>
</feature>
<evidence type="ECO:0000256" key="1">
    <source>
        <dbReference type="SAM" id="MobiDB-lite"/>
    </source>
</evidence>
<comment type="caution">
    <text evidence="2">The sequence shown here is derived from an EMBL/GenBank/DDBJ whole genome shotgun (WGS) entry which is preliminary data.</text>
</comment>
<dbReference type="CDD" id="cd02883">
    <property type="entry name" value="NUDIX_Hydrolase"/>
    <property type="match status" value="1"/>
</dbReference>
<dbReference type="PANTHER" id="PTHR36395">
    <property type="entry name" value="RING-H2 ZINC FINGER PROTEIN"/>
    <property type="match status" value="1"/>
</dbReference>
<feature type="compositionally biased region" description="Polar residues" evidence="1">
    <location>
        <begin position="270"/>
        <end position="300"/>
    </location>
</feature>
<feature type="region of interest" description="Disordered" evidence="1">
    <location>
        <begin position="270"/>
        <end position="320"/>
    </location>
</feature>
<dbReference type="InterPro" id="IPR015797">
    <property type="entry name" value="NUDIX_hydrolase-like_dom_sf"/>
</dbReference>
<evidence type="ECO:0000313" key="3">
    <source>
        <dbReference type="Proteomes" id="UP001633002"/>
    </source>
</evidence>
<reference evidence="2 3" key="1">
    <citation type="submission" date="2024-09" db="EMBL/GenBank/DDBJ databases">
        <title>Chromosome-scale assembly of Riccia sorocarpa.</title>
        <authorList>
            <person name="Paukszto L."/>
        </authorList>
    </citation>
    <scope>NUCLEOTIDE SEQUENCE [LARGE SCALE GENOMIC DNA]</scope>
    <source>
        <strain evidence="2">LP-2024</strain>
        <tissue evidence="2">Aerial parts of the thallus</tissue>
    </source>
</reference>
<organism evidence="2 3">
    <name type="scientific">Riccia sorocarpa</name>
    <dbReference type="NCBI Taxonomy" id="122646"/>
    <lineage>
        <taxon>Eukaryota</taxon>
        <taxon>Viridiplantae</taxon>
        <taxon>Streptophyta</taxon>
        <taxon>Embryophyta</taxon>
        <taxon>Marchantiophyta</taxon>
        <taxon>Marchantiopsida</taxon>
        <taxon>Marchantiidae</taxon>
        <taxon>Marchantiales</taxon>
        <taxon>Ricciaceae</taxon>
        <taxon>Riccia</taxon>
    </lineage>
</organism>
<accession>A0ABD3GIF1</accession>
<proteinExistence type="predicted"/>
<gene>
    <name evidence="2" type="ORF">R1sor_020756</name>
</gene>
<feature type="compositionally biased region" description="Basic and acidic residues" evidence="1">
    <location>
        <begin position="22"/>
        <end position="37"/>
    </location>
</feature>
<dbReference type="EMBL" id="JBJQOH010000007">
    <property type="protein sequence ID" value="KAL3677800.1"/>
    <property type="molecule type" value="Genomic_DNA"/>
</dbReference>
<sequence length="561" mass="61473">MADWHHKNRIGLPIHHGSLSTRDTERKKLERKGDEKSNKALLLSAMTTSSFAVNLNGAASHSSGPTLETSSSTSPFFSFTSKDHLSTSSSPSRRVAEIRGTKSASVKVGLPRAVSLCDIAASGSSLGQVRSSASLPSLLNSVYISSPVTSSRISSGKRSNRRGCEDFERRCYPATEREPLVEEEKAARTSQTEFPSGLSKLSHFLRELARQDCWAGLFEPFQGTGHFNPGNFSNQEWGLRQSSITSTASNMATVTDAEICSAEELLSSTGTTSDGLQSSLCTPETQSQSHDATSSHSFQVTEGDVGTLNGTSSRVNGSASSLRAYEKPQAELCHKSATCVTAEEIGSCENLARWLEERLGSSILSQWGSGAATKKVANLWCELMEGEISLEDSRPPKRTAHVASVKIRNEQGHVLVEAYQQMADGRVRPRNRPLSEKMRPGEHVEEACLRGIYEELGCQMGARERVVIVPESYRREEEERESFSYPGLPTRYVIHTMVAHVEQLPSTEFSTEEDESGHGTAFVQVSNESRGLGSEVAPVGVKRHFWKWVPENELAQVCRRR</sequence>
<dbReference type="Proteomes" id="UP001633002">
    <property type="component" value="Unassembled WGS sequence"/>
</dbReference>
<evidence type="ECO:0008006" key="4">
    <source>
        <dbReference type="Google" id="ProtNLM"/>
    </source>
</evidence>
<protein>
    <recommendedName>
        <fullName evidence="4">Nudix hydrolase domain-containing protein</fullName>
    </recommendedName>
</protein>
<name>A0ABD3GIF1_9MARC</name>
<evidence type="ECO:0000313" key="2">
    <source>
        <dbReference type="EMBL" id="KAL3677800.1"/>
    </source>
</evidence>
<keyword evidence="3" id="KW-1185">Reference proteome</keyword>
<feature type="region of interest" description="Disordered" evidence="1">
    <location>
        <begin position="1"/>
        <end position="37"/>
    </location>
</feature>